<dbReference type="Gene3D" id="3.90.1530.30">
    <property type="match status" value="1"/>
</dbReference>
<dbReference type="GO" id="GO:0007059">
    <property type="term" value="P:chromosome segregation"/>
    <property type="evidence" value="ECO:0007669"/>
    <property type="project" value="UniProtKB-KW"/>
</dbReference>
<feature type="domain" description="ParB-like N-terminal" evidence="3">
    <location>
        <begin position="8"/>
        <end position="96"/>
    </location>
</feature>
<accession>A0A1F6CSE7</accession>
<organism evidence="4 5">
    <name type="scientific">Handelsmanbacteria sp. (strain RIFCSPLOWO2_12_FULL_64_10)</name>
    <dbReference type="NCBI Taxonomy" id="1817868"/>
    <lineage>
        <taxon>Bacteria</taxon>
        <taxon>Candidatus Handelsmaniibacteriota</taxon>
    </lineage>
</organism>
<dbReference type="SUPFAM" id="SSF109709">
    <property type="entry name" value="KorB DNA-binding domain-like"/>
    <property type="match status" value="1"/>
</dbReference>
<dbReference type="PANTHER" id="PTHR33375">
    <property type="entry name" value="CHROMOSOME-PARTITIONING PROTEIN PARB-RELATED"/>
    <property type="match status" value="1"/>
</dbReference>
<dbReference type="InterPro" id="IPR004437">
    <property type="entry name" value="ParB/RepB/Spo0J"/>
</dbReference>
<comment type="caution">
    <text evidence="4">The sequence shown here is derived from an EMBL/GenBank/DDBJ whole genome shotgun (WGS) entry which is preliminary data.</text>
</comment>
<evidence type="ECO:0000313" key="5">
    <source>
        <dbReference type="Proteomes" id="UP000178606"/>
    </source>
</evidence>
<dbReference type="GO" id="GO:0003677">
    <property type="term" value="F:DNA binding"/>
    <property type="evidence" value="ECO:0007669"/>
    <property type="project" value="InterPro"/>
</dbReference>
<dbReference type="Pfam" id="PF17762">
    <property type="entry name" value="HTH_ParB"/>
    <property type="match status" value="1"/>
</dbReference>
<proteinExistence type="inferred from homology"/>
<evidence type="ECO:0000259" key="3">
    <source>
        <dbReference type="SMART" id="SM00470"/>
    </source>
</evidence>
<keyword evidence="2" id="KW-0159">Chromosome partition</keyword>
<dbReference type="Pfam" id="PF02195">
    <property type="entry name" value="ParB_N"/>
    <property type="match status" value="1"/>
</dbReference>
<evidence type="ECO:0000256" key="2">
    <source>
        <dbReference type="ARBA" id="ARBA00022829"/>
    </source>
</evidence>
<name>A0A1F6CSE7_HANXR</name>
<dbReference type="InterPro" id="IPR041468">
    <property type="entry name" value="HTH_ParB/Spo0J"/>
</dbReference>
<evidence type="ECO:0000256" key="1">
    <source>
        <dbReference type="ARBA" id="ARBA00006295"/>
    </source>
</evidence>
<dbReference type="Proteomes" id="UP000178606">
    <property type="component" value="Unassembled WGS sequence"/>
</dbReference>
<gene>
    <name evidence="4" type="ORF">A3F84_19860</name>
</gene>
<dbReference type="InterPro" id="IPR036086">
    <property type="entry name" value="ParB/Sulfiredoxin_sf"/>
</dbReference>
<dbReference type="AlphaFoldDB" id="A0A1F6CSE7"/>
<dbReference type="InterPro" id="IPR050336">
    <property type="entry name" value="Chromosome_partition/occlusion"/>
</dbReference>
<dbReference type="PANTHER" id="PTHR33375:SF1">
    <property type="entry name" value="CHROMOSOME-PARTITIONING PROTEIN PARB-RELATED"/>
    <property type="match status" value="1"/>
</dbReference>
<protein>
    <recommendedName>
        <fullName evidence="3">ParB-like N-terminal domain-containing protein</fullName>
    </recommendedName>
</protein>
<dbReference type="InterPro" id="IPR003115">
    <property type="entry name" value="ParB_N"/>
</dbReference>
<comment type="similarity">
    <text evidence="1">Belongs to the ParB family.</text>
</comment>
<dbReference type="GO" id="GO:0005694">
    <property type="term" value="C:chromosome"/>
    <property type="evidence" value="ECO:0007669"/>
    <property type="project" value="TreeGrafter"/>
</dbReference>
<reference evidence="4 5" key="1">
    <citation type="journal article" date="2016" name="Nat. Commun.">
        <title>Thousands of microbial genomes shed light on interconnected biogeochemical processes in an aquifer system.</title>
        <authorList>
            <person name="Anantharaman K."/>
            <person name="Brown C.T."/>
            <person name="Hug L.A."/>
            <person name="Sharon I."/>
            <person name="Castelle C.J."/>
            <person name="Probst A.J."/>
            <person name="Thomas B.C."/>
            <person name="Singh A."/>
            <person name="Wilkins M.J."/>
            <person name="Karaoz U."/>
            <person name="Brodie E.L."/>
            <person name="Williams K.H."/>
            <person name="Hubbard S.S."/>
            <person name="Banfield J.F."/>
        </authorList>
    </citation>
    <scope>NUCLEOTIDE SEQUENCE [LARGE SCALE GENOMIC DNA]</scope>
    <source>
        <strain evidence="5">RIFCSPLOWO2_12_FULL_64_10</strain>
    </source>
</reference>
<dbReference type="SUPFAM" id="SSF110849">
    <property type="entry name" value="ParB/Sulfiredoxin"/>
    <property type="match status" value="1"/>
</dbReference>
<evidence type="ECO:0000313" key="4">
    <source>
        <dbReference type="EMBL" id="OGG52109.1"/>
    </source>
</evidence>
<dbReference type="Gene3D" id="1.10.10.2830">
    <property type="match status" value="1"/>
</dbReference>
<sequence>MASVDALLDIPIDRIDDDLPLRHRRRDPGLEALARSIERYGLLTPVLVTPREGRYRLISGRRRIEACRRLGHTQIAAVVRRVPDDQALEVALQENLHQIPLMALEEADALRRAGGFAMPASEAVERFALSEEEIALGRRLHRLPASIQEGVWTGQIDERRALAISRLTREVDQIRAFRRIREEDLPLTLVEEMIDEMKGE</sequence>
<dbReference type="NCBIfam" id="TIGR00180">
    <property type="entry name" value="parB_part"/>
    <property type="match status" value="1"/>
</dbReference>
<dbReference type="EMBL" id="MFKF01000157">
    <property type="protein sequence ID" value="OGG52109.1"/>
    <property type="molecule type" value="Genomic_DNA"/>
</dbReference>
<dbReference type="SMART" id="SM00470">
    <property type="entry name" value="ParB"/>
    <property type="match status" value="1"/>
</dbReference>